<sequence length="164" mass="17047">MSPLLPRAAAALLLAAASTIAAAQTTPVSVDGAWARASVPGQRSSGVFMTITSSEPLRLVGVASPVARVAEVHEMKMEGDVMRMRALDALDIPAKRPVQLKPGGYHVMLQELKAPLQPDTSIPVTLTFKTAKGEQRQLALQVPVSAAAPKGVNAAASAGSHSRH</sequence>
<organism evidence="2 3">
    <name type="scientific">Ramlibacter algicola</name>
    <dbReference type="NCBI Taxonomy" id="2795217"/>
    <lineage>
        <taxon>Bacteria</taxon>
        <taxon>Pseudomonadati</taxon>
        <taxon>Pseudomonadota</taxon>
        <taxon>Betaproteobacteria</taxon>
        <taxon>Burkholderiales</taxon>
        <taxon>Comamonadaceae</taxon>
        <taxon>Ramlibacter</taxon>
    </lineage>
</organism>
<accession>A0A934PX11</accession>
<evidence type="ECO:0000256" key="1">
    <source>
        <dbReference type="SAM" id="SignalP"/>
    </source>
</evidence>
<proteinExistence type="predicted"/>
<dbReference type="Gene3D" id="2.60.40.1890">
    <property type="entry name" value="PCu(A)C copper chaperone"/>
    <property type="match status" value="1"/>
</dbReference>
<evidence type="ECO:0000313" key="2">
    <source>
        <dbReference type="EMBL" id="MBK0391200.1"/>
    </source>
</evidence>
<reference evidence="2" key="1">
    <citation type="submission" date="2020-12" db="EMBL/GenBank/DDBJ databases">
        <title>Ramlibacter sp. nov., isolated from a freshwater alga, Cryptomonas.</title>
        <authorList>
            <person name="Kim H.M."/>
            <person name="Jeon C.O."/>
        </authorList>
    </citation>
    <scope>NUCLEOTIDE SEQUENCE</scope>
    <source>
        <strain evidence="2">CrO1</strain>
    </source>
</reference>
<dbReference type="InterPro" id="IPR036182">
    <property type="entry name" value="PCuAC_sf"/>
</dbReference>
<keyword evidence="3" id="KW-1185">Reference proteome</keyword>
<gene>
    <name evidence="2" type="ORF">I8E28_01235</name>
</gene>
<dbReference type="SUPFAM" id="SSF110087">
    <property type="entry name" value="DR1885-like metal-binding protein"/>
    <property type="match status" value="1"/>
</dbReference>
<dbReference type="InterPro" id="IPR007410">
    <property type="entry name" value="LpqE-like"/>
</dbReference>
<dbReference type="PANTHER" id="PTHR36302">
    <property type="entry name" value="BLR7088 PROTEIN"/>
    <property type="match status" value="1"/>
</dbReference>
<feature type="chain" id="PRO_5037135888" evidence="1">
    <location>
        <begin position="24"/>
        <end position="164"/>
    </location>
</feature>
<dbReference type="Pfam" id="PF04314">
    <property type="entry name" value="PCuAC"/>
    <property type="match status" value="1"/>
</dbReference>
<dbReference type="Proteomes" id="UP000617041">
    <property type="component" value="Unassembled WGS sequence"/>
</dbReference>
<evidence type="ECO:0000313" key="3">
    <source>
        <dbReference type="Proteomes" id="UP000617041"/>
    </source>
</evidence>
<dbReference type="InterPro" id="IPR058248">
    <property type="entry name" value="Lxx211020-like"/>
</dbReference>
<protein>
    <submittedName>
        <fullName evidence="2">Copper chaperone PCu(A)C</fullName>
    </submittedName>
</protein>
<dbReference type="AlphaFoldDB" id="A0A934PX11"/>
<dbReference type="EMBL" id="JAEDAO010000001">
    <property type="protein sequence ID" value="MBK0391200.1"/>
    <property type="molecule type" value="Genomic_DNA"/>
</dbReference>
<keyword evidence="1" id="KW-0732">Signal</keyword>
<comment type="caution">
    <text evidence="2">The sequence shown here is derived from an EMBL/GenBank/DDBJ whole genome shotgun (WGS) entry which is preliminary data.</text>
</comment>
<dbReference type="PANTHER" id="PTHR36302:SF1">
    <property type="entry name" value="COPPER CHAPERONE PCU(A)C"/>
    <property type="match status" value="1"/>
</dbReference>
<feature type="signal peptide" evidence="1">
    <location>
        <begin position="1"/>
        <end position="23"/>
    </location>
</feature>
<name>A0A934PX11_9BURK</name>
<dbReference type="RefSeq" id="WP_200786035.1">
    <property type="nucleotide sequence ID" value="NZ_JAEDAO010000001.1"/>
</dbReference>